<keyword evidence="6" id="KW-0851">Voltage-gated channel</keyword>
<dbReference type="Gene3D" id="1.10.287.70">
    <property type="match status" value="1"/>
</dbReference>
<dbReference type="VEuPathDB" id="TrichDB:TRFO_30913"/>
<feature type="transmembrane region" description="Helical" evidence="12">
    <location>
        <begin position="57"/>
        <end position="79"/>
    </location>
</feature>
<dbReference type="SUPFAM" id="SSF51206">
    <property type="entry name" value="cAMP-binding domain-like"/>
    <property type="match status" value="1"/>
</dbReference>
<evidence type="ECO:0000256" key="7">
    <source>
        <dbReference type="ARBA" id="ARBA00022958"/>
    </source>
</evidence>
<dbReference type="PRINTS" id="PR01463">
    <property type="entry name" value="EAGCHANLFMLY"/>
</dbReference>
<keyword evidence="7" id="KW-0630">Potassium</keyword>
<dbReference type="PANTHER" id="PTHR10217:SF435">
    <property type="entry name" value="POTASSIUM VOLTAGE-GATED CHANNEL PROTEIN EAG"/>
    <property type="match status" value="1"/>
</dbReference>
<evidence type="ECO:0000313" key="15">
    <source>
        <dbReference type="Proteomes" id="UP000179807"/>
    </source>
</evidence>
<reference evidence="14" key="1">
    <citation type="submission" date="2016-10" db="EMBL/GenBank/DDBJ databases">
        <authorList>
            <person name="Benchimol M."/>
            <person name="Almeida L.G."/>
            <person name="Vasconcelos A.T."/>
            <person name="Perreira-Neves A."/>
            <person name="Rosa I.A."/>
            <person name="Tasca T."/>
            <person name="Bogo M.R."/>
            <person name="de Souza W."/>
        </authorList>
    </citation>
    <scope>NUCLEOTIDE SEQUENCE [LARGE SCALE GENOMIC DNA]</scope>
    <source>
        <strain evidence="14">K</strain>
    </source>
</reference>
<keyword evidence="3" id="KW-0633">Potassium transport</keyword>
<feature type="transmembrane region" description="Helical" evidence="12">
    <location>
        <begin position="189"/>
        <end position="213"/>
    </location>
</feature>
<keyword evidence="4 12" id="KW-0812">Transmembrane</keyword>
<dbReference type="Gene3D" id="2.60.120.10">
    <property type="entry name" value="Jelly Rolls"/>
    <property type="match status" value="1"/>
</dbReference>
<keyword evidence="8 12" id="KW-1133">Transmembrane helix</keyword>
<keyword evidence="5" id="KW-0631">Potassium channel</keyword>
<keyword evidence="11" id="KW-0407">Ion channel</keyword>
<dbReference type="Pfam" id="PF00520">
    <property type="entry name" value="Ion_trans"/>
    <property type="match status" value="1"/>
</dbReference>
<dbReference type="Proteomes" id="UP000179807">
    <property type="component" value="Unassembled WGS sequence"/>
</dbReference>
<feature type="transmembrane region" description="Helical" evidence="12">
    <location>
        <begin position="234"/>
        <end position="251"/>
    </location>
</feature>
<dbReference type="InterPro" id="IPR018490">
    <property type="entry name" value="cNMP-bd_dom_sf"/>
</dbReference>
<evidence type="ECO:0000256" key="4">
    <source>
        <dbReference type="ARBA" id="ARBA00022692"/>
    </source>
</evidence>
<dbReference type="OrthoDB" id="298434at2759"/>
<protein>
    <submittedName>
        <fullName evidence="14">Cation channel family protein</fullName>
    </submittedName>
</protein>
<comment type="subcellular location">
    <subcellularLocation>
        <location evidence="1">Membrane</location>
        <topology evidence="1">Multi-pass membrane protein</topology>
    </subcellularLocation>
</comment>
<dbReference type="GO" id="GO:0005886">
    <property type="term" value="C:plasma membrane"/>
    <property type="evidence" value="ECO:0007669"/>
    <property type="project" value="TreeGrafter"/>
</dbReference>
<dbReference type="SMART" id="SM00100">
    <property type="entry name" value="cNMP"/>
    <property type="match status" value="1"/>
</dbReference>
<evidence type="ECO:0000256" key="1">
    <source>
        <dbReference type="ARBA" id="ARBA00004141"/>
    </source>
</evidence>
<dbReference type="EMBL" id="MLAK01000883">
    <property type="protein sequence ID" value="OHT02046.1"/>
    <property type="molecule type" value="Genomic_DNA"/>
</dbReference>
<dbReference type="AlphaFoldDB" id="A0A1J4JWY4"/>
<dbReference type="GO" id="GO:0034702">
    <property type="term" value="C:monoatomic ion channel complex"/>
    <property type="evidence" value="ECO:0007669"/>
    <property type="project" value="UniProtKB-KW"/>
</dbReference>
<keyword evidence="2" id="KW-0813">Transport</keyword>
<evidence type="ECO:0000259" key="13">
    <source>
        <dbReference type="PROSITE" id="PS50042"/>
    </source>
</evidence>
<dbReference type="PROSITE" id="PS50042">
    <property type="entry name" value="CNMP_BINDING_3"/>
    <property type="match status" value="1"/>
</dbReference>
<evidence type="ECO:0000256" key="8">
    <source>
        <dbReference type="ARBA" id="ARBA00022989"/>
    </source>
</evidence>
<comment type="caution">
    <text evidence="14">The sequence shown here is derived from an EMBL/GenBank/DDBJ whole genome shotgun (WGS) entry which is preliminary data.</text>
</comment>
<dbReference type="RefSeq" id="XP_068355182.1">
    <property type="nucleotide sequence ID" value="XM_068507619.1"/>
</dbReference>
<accession>A0A1J4JWY4</accession>
<evidence type="ECO:0000256" key="5">
    <source>
        <dbReference type="ARBA" id="ARBA00022826"/>
    </source>
</evidence>
<gene>
    <name evidence="14" type="ORF">TRFO_30913</name>
</gene>
<evidence type="ECO:0000256" key="9">
    <source>
        <dbReference type="ARBA" id="ARBA00023065"/>
    </source>
</evidence>
<dbReference type="InterPro" id="IPR005821">
    <property type="entry name" value="Ion_trans_dom"/>
</dbReference>
<evidence type="ECO:0000256" key="11">
    <source>
        <dbReference type="ARBA" id="ARBA00023303"/>
    </source>
</evidence>
<dbReference type="SUPFAM" id="SSF81324">
    <property type="entry name" value="Voltage-gated potassium channels"/>
    <property type="match status" value="1"/>
</dbReference>
<dbReference type="GO" id="GO:0005249">
    <property type="term" value="F:voltage-gated potassium channel activity"/>
    <property type="evidence" value="ECO:0007669"/>
    <property type="project" value="InterPro"/>
</dbReference>
<evidence type="ECO:0000256" key="3">
    <source>
        <dbReference type="ARBA" id="ARBA00022538"/>
    </source>
</evidence>
<keyword evidence="10 12" id="KW-0472">Membrane</keyword>
<feature type="transmembrane region" description="Helical" evidence="12">
    <location>
        <begin position="127"/>
        <end position="147"/>
    </location>
</feature>
<evidence type="ECO:0000256" key="2">
    <source>
        <dbReference type="ARBA" id="ARBA00022448"/>
    </source>
</evidence>
<dbReference type="InterPro" id="IPR050818">
    <property type="entry name" value="KCNH_animal-type"/>
</dbReference>
<dbReference type="Pfam" id="PF00027">
    <property type="entry name" value="cNMP_binding"/>
    <property type="match status" value="1"/>
</dbReference>
<proteinExistence type="predicted"/>
<feature type="transmembrane region" description="Helical" evidence="12">
    <location>
        <begin position="85"/>
        <end position="106"/>
    </location>
</feature>
<evidence type="ECO:0000256" key="12">
    <source>
        <dbReference type="SAM" id="Phobius"/>
    </source>
</evidence>
<keyword evidence="15" id="KW-1185">Reference proteome</keyword>
<organism evidence="14 15">
    <name type="scientific">Tritrichomonas foetus</name>
    <dbReference type="NCBI Taxonomy" id="1144522"/>
    <lineage>
        <taxon>Eukaryota</taxon>
        <taxon>Metamonada</taxon>
        <taxon>Parabasalia</taxon>
        <taxon>Tritrichomonadida</taxon>
        <taxon>Tritrichomonadidae</taxon>
        <taxon>Tritrichomonas</taxon>
    </lineage>
</organism>
<evidence type="ECO:0000256" key="6">
    <source>
        <dbReference type="ARBA" id="ARBA00022882"/>
    </source>
</evidence>
<dbReference type="InterPro" id="IPR014710">
    <property type="entry name" value="RmlC-like_jellyroll"/>
</dbReference>
<evidence type="ECO:0000256" key="10">
    <source>
        <dbReference type="ARBA" id="ARBA00023136"/>
    </source>
</evidence>
<feature type="domain" description="Cyclic nucleotide-binding" evidence="13">
    <location>
        <begin position="365"/>
        <end position="477"/>
    </location>
</feature>
<dbReference type="InterPro" id="IPR003938">
    <property type="entry name" value="K_chnl_volt-dep_EAG/ELK/ERG"/>
</dbReference>
<sequence length="544" mass="63538">MRKRGASFSSKLNKFTPEYNAALLASSTHQSEINSTTADPTKNNVRIFSHSNKYRRYWEYLILVVAISVLVEVSFYGIFINDMTFSYYSIFIIFDILYIIDLYIYTHTSYFSHGVQISSLRKIRNRIGWYRIIMHAFSCLPLSWIGILKKSRTIYLCLSIPRVFRIQRGIDASYTIKDTLIYSWSWSQLFQSILLEILCIHFFACIFYLSAYFEGIMQSWVKIHGWEYLTPPQLYVVSIYFVMTTILTIGFGDLTPKTSPERIIVIFIQLIGVMINAYIISMMVSSLMDPIGSRFERSFRSFFDFMNFKEINKELKTEILHFFQLKYQNIHGAEDLKEVFKFVPETVRDHLKLDMTRQCLSQISLMQIASEKLLVGFSNAMSHISFVPGEIIFEQGEIDSELYLFRSGTIRLYENGVEIRTESCDRGIGMGELELLIDTPRSMTVEAVTYVEGWVIERDDLITSMSHQRELRQELLQVCKLIFPDYYKDVRRLLYGVKERRKPNLLMRQHSKHFSDVEVNSSDSFEFVKPSIVTEPGSESTTKT</sequence>
<dbReference type="GO" id="GO:0042391">
    <property type="term" value="P:regulation of membrane potential"/>
    <property type="evidence" value="ECO:0007669"/>
    <property type="project" value="TreeGrafter"/>
</dbReference>
<evidence type="ECO:0000313" key="14">
    <source>
        <dbReference type="EMBL" id="OHT02046.1"/>
    </source>
</evidence>
<name>A0A1J4JWY4_9EUKA</name>
<keyword evidence="9" id="KW-0406">Ion transport</keyword>
<dbReference type="PANTHER" id="PTHR10217">
    <property type="entry name" value="VOLTAGE AND LIGAND GATED POTASSIUM CHANNEL"/>
    <property type="match status" value="1"/>
</dbReference>
<dbReference type="GeneID" id="94842323"/>
<dbReference type="InterPro" id="IPR000595">
    <property type="entry name" value="cNMP-bd_dom"/>
</dbReference>
<feature type="transmembrane region" description="Helical" evidence="12">
    <location>
        <begin position="263"/>
        <end position="288"/>
    </location>
</feature>
<dbReference type="CDD" id="cd00038">
    <property type="entry name" value="CAP_ED"/>
    <property type="match status" value="1"/>
</dbReference>